<evidence type="ECO:0000259" key="4">
    <source>
        <dbReference type="PROSITE" id="PS50994"/>
    </source>
</evidence>
<dbReference type="InterPro" id="IPR043502">
    <property type="entry name" value="DNA/RNA_pol_sf"/>
</dbReference>
<proteinExistence type="predicted"/>
<dbReference type="EMBL" id="SGPJ01000047">
    <property type="protein sequence ID" value="THH00539.1"/>
    <property type="molecule type" value="Genomic_DNA"/>
</dbReference>
<dbReference type="GO" id="GO:0003723">
    <property type="term" value="F:RNA binding"/>
    <property type="evidence" value="ECO:0007669"/>
    <property type="project" value="UniProtKB-KW"/>
</dbReference>
<dbReference type="Gene3D" id="3.30.420.10">
    <property type="entry name" value="Ribonuclease H-like superfamily/Ribonuclease H"/>
    <property type="match status" value="1"/>
</dbReference>
<dbReference type="SUPFAM" id="SSF53098">
    <property type="entry name" value="Ribonuclease H-like"/>
    <property type="match status" value="1"/>
</dbReference>
<keyword evidence="6" id="KW-1185">Reference proteome</keyword>
<keyword evidence="3" id="KW-0472">Membrane</keyword>
<feature type="compositionally biased region" description="Polar residues" evidence="2">
    <location>
        <begin position="1052"/>
        <end position="1065"/>
    </location>
</feature>
<dbReference type="PROSITE" id="PS50994">
    <property type="entry name" value="INTEGRASE"/>
    <property type="match status" value="1"/>
</dbReference>
<dbReference type="SUPFAM" id="SSF56672">
    <property type="entry name" value="DNA/RNA polymerases"/>
    <property type="match status" value="1"/>
</dbReference>
<keyword evidence="3" id="KW-1133">Transmembrane helix</keyword>
<organism evidence="5 6">
    <name type="scientific">Hermanssonia centrifuga</name>
    <dbReference type="NCBI Taxonomy" id="98765"/>
    <lineage>
        <taxon>Eukaryota</taxon>
        <taxon>Fungi</taxon>
        <taxon>Dikarya</taxon>
        <taxon>Basidiomycota</taxon>
        <taxon>Agaricomycotina</taxon>
        <taxon>Agaricomycetes</taxon>
        <taxon>Polyporales</taxon>
        <taxon>Meruliaceae</taxon>
        <taxon>Hermanssonia</taxon>
    </lineage>
</organism>
<evidence type="ECO:0000256" key="2">
    <source>
        <dbReference type="SAM" id="MobiDB-lite"/>
    </source>
</evidence>
<dbReference type="CDD" id="cd09272">
    <property type="entry name" value="RNase_HI_RT_Ty1"/>
    <property type="match status" value="1"/>
</dbReference>
<name>A0A4S4KPM5_9APHY</name>
<evidence type="ECO:0000313" key="5">
    <source>
        <dbReference type="EMBL" id="THH00539.1"/>
    </source>
</evidence>
<dbReference type="InterPro" id="IPR001584">
    <property type="entry name" value="Integrase_cat-core"/>
</dbReference>
<feature type="compositionally biased region" description="Basic residues" evidence="2">
    <location>
        <begin position="463"/>
        <end position="472"/>
    </location>
</feature>
<dbReference type="AlphaFoldDB" id="A0A4S4KPM5"/>
<protein>
    <recommendedName>
        <fullName evidence="4">Integrase catalytic domain-containing protein</fullName>
    </recommendedName>
</protein>
<feature type="transmembrane region" description="Helical" evidence="3">
    <location>
        <begin position="1132"/>
        <end position="1153"/>
    </location>
</feature>
<dbReference type="Pfam" id="PF07727">
    <property type="entry name" value="RVT_2"/>
    <property type="match status" value="1"/>
</dbReference>
<evidence type="ECO:0000313" key="6">
    <source>
        <dbReference type="Proteomes" id="UP000309038"/>
    </source>
</evidence>
<comment type="caution">
    <text evidence="5">The sequence shown here is derived from an EMBL/GenBank/DDBJ whole genome shotgun (WGS) entry which is preliminary data.</text>
</comment>
<feature type="domain" description="Integrase catalytic" evidence="4">
    <location>
        <begin position="142"/>
        <end position="321"/>
    </location>
</feature>
<keyword evidence="1" id="KW-0694">RNA-binding</keyword>
<evidence type="ECO:0000256" key="1">
    <source>
        <dbReference type="ARBA" id="ARBA00022884"/>
    </source>
</evidence>
<feature type="compositionally biased region" description="Low complexity" evidence="2">
    <location>
        <begin position="1098"/>
        <end position="1113"/>
    </location>
</feature>
<dbReference type="GO" id="GO:0005634">
    <property type="term" value="C:nucleus"/>
    <property type="evidence" value="ECO:0007669"/>
    <property type="project" value="UniProtKB-ARBA"/>
</dbReference>
<accession>A0A4S4KPM5</accession>
<dbReference type="InterPro" id="IPR036397">
    <property type="entry name" value="RNaseH_sf"/>
</dbReference>
<feature type="region of interest" description="Disordered" evidence="2">
    <location>
        <begin position="391"/>
        <end position="477"/>
    </location>
</feature>
<dbReference type="GO" id="GO:0015074">
    <property type="term" value="P:DNA integration"/>
    <property type="evidence" value="ECO:0007669"/>
    <property type="project" value="InterPro"/>
</dbReference>
<dbReference type="InterPro" id="IPR012337">
    <property type="entry name" value="RNaseH-like_sf"/>
</dbReference>
<keyword evidence="3" id="KW-0812">Transmembrane</keyword>
<gene>
    <name evidence="5" type="ORF">EW026_g2003</name>
</gene>
<feature type="region of interest" description="Disordered" evidence="2">
    <location>
        <begin position="1052"/>
        <end position="1113"/>
    </location>
</feature>
<reference evidence="5 6" key="1">
    <citation type="submission" date="2019-02" db="EMBL/GenBank/DDBJ databases">
        <title>Genome sequencing of the rare red list fungi Phlebia centrifuga.</title>
        <authorList>
            <person name="Buettner E."/>
            <person name="Kellner H."/>
        </authorList>
    </citation>
    <scope>NUCLEOTIDE SEQUENCE [LARGE SCALE GENOMIC DNA]</scope>
    <source>
        <strain evidence="5 6">DSM 108282</strain>
    </source>
</reference>
<dbReference type="InterPro" id="IPR013103">
    <property type="entry name" value="RVT_2"/>
</dbReference>
<dbReference type="Proteomes" id="UP000309038">
    <property type="component" value="Unassembled WGS sequence"/>
</dbReference>
<sequence length="1194" mass="135135">MVVNAPYKGKWQRIHLLNVLYLPSFRCTLVSISRFVSRGFGVLIDEEGLHLHAPDNEYLATIPCKNGLYRVDHTAPDSAIAPMAFIIERNKVSLYDAHIRNGHVSYDYIKKALDSDHKYYGLQIDPLKMEEPLCKACVKGKISRTPIRKERISDRAANFGDILHMDLWGPSPVRAPGGLQYTFTILDEATGWLHEPQLRTKDQAFERFVVWHSQCFTQNGIHIKMVHSDRGGEFLGNNFTSFLEREGIIRRLTVHDTPEHNGMAERVHWTIFNTVRTLLAESGLPPFLWGEAHKHAVYIYNHSPRSFLQYKSPFEARHGIRPNCTFLRPWGTRVLVKMNADNKLAARAVEGRYVGHDFVSNGVRIYWPDCHTVTVERTVIYLTDGIVAGEPSNEDLQNFDLPPINDDDNIPDLIPFNDGPIDDRSPDLLTPQSEESDLEPTRTSNDDESNEISPESPIDNRPRTQRQKRPSAKVRALTDGTGITGEEFDHADNFLSANIVYATSQVGNNPANMKEALARPDSQQWMLAMVEEITRLEARNSWEYVYPPTDANLISARFVYNLKGDEHGNPTRYRARLVAQGYKQVEGLDYNFDDIFAPVARLESVRAMCAIAAIEDDELVQTDIKSAFLYGRMEPGEDVYLVPPKGIKLPGLKPGQVLKLRACLYGLKQAGRRWYQKLRDALRQIGFTRSQFDHAVFYRRLSPAEGSGTAVIFCHVDDMGLKANKKYMPQLIAALRSRFELSEGGRIHYLLGMHITRDREKRTISFSQSAYINRILTRYRFDEVRTVTTPMDPNVALSKEQCAISERQKEEMKDKPYREALGALMYASVGTRPDITYAVSTLAKFSQNPGPTHWTALKRVFAYLRGTQHYTLTLGGDSSEVLTGYCNSDGMSRPDRHPIAAYVFTIGGAISWSSKRQDIVCLSTTEAEYIALTHAAKEAIWLYHLLDEVFPERFKLPITVYSDNQGAIALSKDDRFHTRTKHIDIRFHFVRQYVEDGTLNITYLPTDRMLADALTKALPGPQLRKLAGAIGIQTYKTQANCAFLVSMPSRPTQRYHQPSLSSRSDAANPPSYNSYSRRRPRQRYHPFVAQPTLPEQLPIPTRGPIRPTTTTPRQTQAWYPIPISPAKTMSTIAFMGLAILTITAIICLHAYVLTKFMLLMNQIVKGSQASTYNSGWGSYDNNNNNAGGWGNTGN</sequence>
<dbReference type="PANTHER" id="PTHR11439">
    <property type="entry name" value="GAG-POL-RELATED RETROTRANSPOSON"/>
    <property type="match status" value="1"/>
</dbReference>
<evidence type="ECO:0000256" key="3">
    <source>
        <dbReference type="SAM" id="Phobius"/>
    </source>
</evidence>